<dbReference type="PANTHER" id="PTHR16470:SF0">
    <property type="entry name" value="UBIQUITIN DOMAIN-CONTAINING PROTEIN UBFD1"/>
    <property type="match status" value="1"/>
</dbReference>
<dbReference type="CDD" id="cd17047">
    <property type="entry name" value="Ubl_UBFD1"/>
    <property type="match status" value="1"/>
</dbReference>
<dbReference type="InterPro" id="IPR039120">
    <property type="entry name" value="UBFD1"/>
</dbReference>
<evidence type="ECO:0000313" key="3">
    <source>
        <dbReference type="EMBL" id="CAL1676522.1"/>
    </source>
</evidence>
<dbReference type="GO" id="GO:0045296">
    <property type="term" value="F:cadherin binding"/>
    <property type="evidence" value="ECO:0007669"/>
    <property type="project" value="TreeGrafter"/>
</dbReference>
<dbReference type="Pfam" id="PF00240">
    <property type="entry name" value="ubiquitin"/>
    <property type="match status" value="1"/>
</dbReference>
<feature type="domain" description="Ubiquitin-like" evidence="2">
    <location>
        <begin position="66"/>
        <end position="141"/>
    </location>
</feature>
<dbReference type="AlphaFoldDB" id="A0AAV2N8W7"/>
<feature type="region of interest" description="Disordered" evidence="1">
    <location>
        <begin position="1"/>
        <end position="33"/>
    </location>
</feature>
<dbReference type="Pfam" id="PF25343">
    <property type="entry name" value="PH_UBFD1_C"/>
    <property type="match status" value="1"/>
</dbReference>
<dbReference type="InterPro" id="IPR000626">
    <property type="entry name" value="Ubiquitin-like_dom"/>
</dbReference>
<dbReference type="GO" id="GO:0003723">
    <property type="term" value="F:RNA binding"/>
    <property type="evidence" value="ECO:0007669"/>
    <property type="project" value="TreeGrafter"/>
</dbReference>
<dbReference type="EMBL" id="OZ034834">
    <property type="protein sequence ID" value="CAL1676522.1"/>
    <property type="molecule type" value="Genomic_DNA"/>
</dbReference>
<dbReference type="SUPFAM" id="SSF54236">
    <property type="entry name" value="Ubiquitin-like"/>
    <property type="match status" value="1"/>
</dbReference>
<dbReference type="InterPro" id="IPR019954">
    <property type="entry name" value="Ubiquitin_CS"/>
</dbReference>
<dbReference type="InterPro" id="IPR057455">
    <property type="entry name" value="UBFD1_C"/>
</dbReference>
<reference evidence="3" key="1">
    <citation type="submission" date="2024-04" db="EMBL/GenBank/DDBJ databases">
        <authorList>
            <consortium name="Molecular Ecology Group"/>
        </authorList>
    </citation>
    <scope>NUCLEOTIDE SEQUENCE</scope>
</reference>
<dbReference type="Proteomes" id="UP001497644">
    <property type="component" value="Chromosome 11"/>
</dbReference>
<dbReference type="Gene3D" id="3.10.20.90">
    <property type="entry name" value="Phosphatidylinositol 3-kinase Catalytic Subunit, Chain A, domain 1"/>
    <property type="match status" value="1"/>
</dbReference>
<proteinExistence type="predicted"/>
<dbReference type="PANTHER" id="PTHR16470">
    <property type="entry name" value="UBIQUITIN DOMAIN-CONTAINING PROTEIN UBFD1"/>
    <property type="match status" value="1"/>
</dbReference>
<evidence type="ECO:0000313" key="4">
    <source>
        <dbReference type="Proteomes" id="UP001497644"/>
    </source>
</evidence>
<keyword evidence="4" id="KW-1185">Reference proteome</keyword>
<evidence type="ECO:0000259" key="2">
    <source>
        <dbReference type="PROSITE" id="PS50053"/>
    </source>
</evidence>
<gene>
    <name evidence="3" type="ORF">LPLAT_LOCUS2696</name>
</gene>
<sequence length="291" mass="32372">MEYVDTVKNDDNDSCCNSSPCSELASNPKSTETIGTNAKELTTEQENNIDKSQDTTATALQEPPTENINFTVIYNKQKISVNFALDGTVAELKIHLQKIISVPQAMQKVMFKGLAKDDQTLRNLGITKGAKVMIVGSKLDDVLAVSIPTKQDLIDEAVSAVSKEPLSQQKVHRKVLDKGIPEDVMPGILDSKEPLPEFPLAGMLNKSGGKVRLTFKLEQDQLWIGTKERTDKIPMNSIKGVHSEPIHDHPEYHIMAIQLGTTEASRYWIYWVPAQYISAIKDAILGKWCYF</sequence>
<name>A0AAV2N8W7_9HYME</name>
<feature type="compositionally biased region" description="Polar residues" evidence="1">
    <location>
        <begin position="24"/>
        <end position="33"/>
    </location>
</feature>
<dbReference type="PROSITE" id="PS00299">
    <property type="entry name" value="UBIQUITIN_1"/>
    <property type="match status" value="1"/>
</dbReference>
<organism evidence="3 4">
    <name type="scientific">Lasius platythorax</name>
    <dbReference type="NCBI Taxonomy" id="488582"/>
    <lineage>
        <taxon>Eukaryota</taxon>
        <taxon>Metazoa</taxon>
        <taxon>Ecdysozoa</taxon>
        <taxon>Arthropoda</taxon>
        <taxon>Hexapoda</taxon>
        <taxon>Insecta</taxon>
        <taxon>Pterygota</taxon>
        <taxon>Neoptera</taxon>
        <taxon>Endopterygota</taxon>
        <taxon>Hymenoptera</taxon>
        <taxon>Apocrita</taxon>
        <taxon>Aculeata</taxon>
        <taxon>Formicoidea</taxon>
        <taxon>Formicidae</taxon>
        <taxon>Formicinae</taxon>
        <taxon>Lasius</taxon>
        <taxon>Lasius</taxon>
    </lineage>
</organism>
<protein>
    <recommendedName>
        <fullName evidence="2">Ubiquitin-like domain-containing protein</fullName>
    </recommendedName>
</protein>
<dbReference type="PROSITE" id="PS50053">
    <property type="entry name" value="UBIQUITIN_2"/>
    <property type="match status" value="1"/>
</dbReference>
<dbReference type="InterPro" id="IPR029071">
    <property type="entry name" value="Ubiquitin-like_domsf"/>
</dbReference>
<accession>A0AAV2N8W7</accession>
<dbReference type="SMART" id="SM00213">
    <property type="entry name" value="UBQ"/>
    <property type="match status" value="1"/>
</dbReference>
<evidence type="ECO:0000256" key="1">
    <source>
        <dbReference type="SAM" id="MobiDB-lite"/>
    </source>
</evidence>
<feature type="compositionally biased region" description="Basic and acidic residues" evidence="1">
    <location>
        <begin position="1"/>
        <end position="11"/>
    </location>
</feature>